<proteinExistence type="predicted"/>
<accession>A0A1Y0AZA1</accession>
<geneLocation type="mitochondrion" evidence="1"/>
<dbReference type="AlphaFoldDB" id="A0A1Y0AZA1"/>
<protein>
    <submittedName>
        <fullName evidence="1">Uncharacterized protein</fullName>
    </submittedName>
</protein>
<sequence length="60" mass="7018">MINELNYRPGPIPMVPLRITSMSYRNKRNEPKKKPRLVEGKKILKGRESGLSKIMLFLYS</sequence>
<organism evidence="1">
    <name type="scientific">Utricularia reniformis</name>
    <dbReference type="NCBI Taxonomy" id="192314"/>
    <lineage>
        <taxon>Eukaryota</taxon>
        <taxon>Viridiplantae</taxon>
        <taxon>Streptophyta</taxon>
        <taxon>Embryophyta</taxon>
        <taxon>Tracheophyta</taxon>
        <taxon>Spermatophyta</taxon>
        <taxon>Magnoliopsida</taxon>
        <taxon>eudicotyledons</taxon>
        <taxon>Gunneridae</taxon>
        <taxon>Pentapetalae</taxon>
        <taxon>asterids</taxon>
        <taxon>lamiids</taxon>
        <taxon>Lamiales</taxon>
        <taxon>Lentibulariaceae</taxon>
        <taxon>Utricularia</taxon>
    </lineage>
</organism>
<gene>
    <name evidence="1" type="ORF">AEK19_MT0179</name>
</gene>
<evidence type="ECO:0000313" key="1">
    <source>
        <dbReference type="EMBL" id="ART30461.1"/>
    </source>
</evidence>
<keyword evidence="1" id="KW-0496">Mitochondrion</keyword>
<name>A0A1Y0AZA1_9LAMI</name>
<reference evidence="1" key="1">
    <citation type="submission" date="2017-03" db="EMBL/GenBank/DDBJ databases">
        <title>The mitochondrial genome of the carnivorous plant Utricularia reniformis (Lentibulariaceae): structure, comparative analysis and evolutionary landmarks.</title>
        <authorList>
            <person name="Silva S.R."/>
            <person name="Alvarenga D.O."/>
            <person name="Michael T.P."/>
            <person name="Miranda V.F.O."/>
            <person name="Varani A.M."/>
        </authorList>
    </citation>
    <scope>NUCLEOTIDE SEQUENCE</scope>
</reference>
<dbReference type="EMBL" id="KY774314">
    <property type="protein sequence ID" value="ART30461.1"/>
    <property type="molecule type" value="Genomic_DNA"/>
</dbReference>